<feature type="binding site" evidence="7">
    <location>
        <begin position="16"/>
        <end position="17"/>
    </location>
    <ligand>
        <name>substrate</name>
    </ligand>
</feature>
<evidence type="ECO:0000256" key="7">
    <source>
        <dbReference type="HAMAP-Rule" id="MF_00258"/>
    </source>
</evidence>
<organism evidence="8 9">
    <name type="scientific">Candidatus Accumulibacter aalborgensis</name>
    <dbReference type="NCBI Taxonomy" id="1860102"/>
    <lineage>
        <taxon>Bacteria</taxon>
        <taxon>Pseudomonadati</taxon>
        <taxon>Pseudomonadota</taxon>
        <taxon>Betaproteobacteria</taxon>
        <taxon>Candidatus Accumulibacter</taxon>
    </lineage>
</organism>
<dbReference type="InterPro" id="IPR018187">
    <property type="entry name" value="Asp/Glu_racemase_AS_1"/>
</dbReference>
<dbReference type="InterPro" id="IPR004391">
    <property type="entry name" value="Glu_race"/>
</dbReference>
<dbReference type="GO" id="GO:0009252">
    <property type="term" value="P:peptidoglycan biosynthetic process"/>
    <property type="evidence" value="ECO:0007669"/>
    <property type="project" value="UniProtKB-UniRule"/>
</dbReference>
<keyword evidence="3 7" id="KW-0133">Cell shape</keyword>
<accession>A0A1A8XM11</accession>
<dbReference type="NCBIfam" id="TIGR00067">
    <property type="entry name" value="glut_race"/>
    <property type="match status" value="1"/>
</dbReference>
<dbReference type="PANTHER" id="PTHR21198">
    <property type="entry name" value="GLUTAMATE RACEMASE"/>
    <property type="match status" value="1"/>
</dbReference>
<keyword evidence="5 7" id="KW-0413">Isomerase</keyword>
<protein>
    <recommendedName>
        <fullName evidence="2 7">Glutamate racemase</fullName>
        <ecNumber evidence="2 7">5.1.1.3</ecNumber>
    </recommendedName>
</protein>
<keyword evidence="6 7" id="KW-0961">Cell wall biogenesis/degradation</keyword>
<proteinExistence type="inferred from homology"/>
<dbReference type="EMBL" id="FLQX01000096">
    <property type="protein sequence ID" value="SBT05447.1"/>
    <property type="molecule type" value="Genomic_DNA"/>
</dbReference>
<evidence type="ECO:0000256" key="5">
    <source>
        <dbReference type="ARBA" id="ARBA00023235"/>
    </source>
</evidence>
<feature type="binding site" evidence="7">
    <location>
        <begin position="80"/>
        <end position="81"/>
    </location>
    <ligand>
        <name>substrate</name>
    </ligand>
</feature>
<dbReference type="PROSITE" id="PS00923">
    <property type="entry name" value="ASP_GLU_RACEMASE_1"/>
    <property type="match status" value="1"/>
</dbReference>
<comment type="catalytic activity">
    <reaction evidence="1 7">
        <text>L-glutamate = D-glutamate</text>
        <dbReference type="Rhea" id="RHEA:12813"/>
        <dbReference type="ChEBI" id="CHEBI:29985"/>
        <dbReference type="ChEBI" id="CHEBI:29986"/>
        <dbReference type="EC" id="5.1.1.3"/>
    </reaction>
</comment>
<gene>
    <name evidence="7 8" type="primary">murI</name>
    <name evidence="8" type="ORF">ACCAA_210029</name>
</gene>
<evidence type="ECO:0000256" key="1">
    <source>
        <dbReference type="ARBA" id="ARBA00001602"/>
    </source>
</evidence>
<dbReference type="UniPathway" id="UPA00219"/>
<dbReference type="AlphaFoldDB" id="A0A1A8XM11"/>
<comment type="pathway">
    <text evidence="7">Cell wall biogenesis; peptidoglycan biosynthesis.</text>
</comment>
<dbReference type="Pfam" id="PF01177">
    <property type="entry name" value="Asp_Glu_race"/>
    <property type="match status" value="1"/>
</dbReference>
<dbReference type="Gene3D" id="3.40.50.1860">
    <property type="match status" value="2"/>
</dbReference>
<dbReference type="GO" id="GO:0008881">
    <property type="term" value="F:glutamate racemase activity"/>
    <property type="evidence" value="ECO:0007669"/>
    <property type="project" value="UniProtKB-UniRule"/>
</dbReference>
<sequence length="271" mass="28426">MLLARGARDRMIGVFDSGLGGLSVLAAIARALPRADLVYLADTAHLPYGDKDDAFIRSRVMRIGTHLVDRGCAVVVVACNTATAAAVAAFRETFPHLPVVGVEPGIKPAAAASRSGRIAVLATPSTARSQRLASLIQQHAGAVQVDVEPCPGWASRVETLHLDDPTFVEDARRHLAPLLAAGVDQIVLGCTHYAFLCPVLEPIVANQAVLVEVADAVARQCVRLAGTAALGQGRLTLLSSAQPERLHAALPALGLTWLDKRLTGAARQVLA</sequence>
<feature type="binding site" evidence="7">
    <location>
        <begin position="191"/>
        <end position="192"/>
    </location>
    <ligand>
        <name>substrate</name>
    </ligand>
</feature>
<reference evidence="8 9" key="1">
    <citation type="submission" date="2016-06" db="EMBL/GenBank/DDBJ databases">
        <authorList>
            <person name="Kjaerup R.B."/>
            <person name="Dalgaard T.S."/>
            <person name="Juul-Madsen H.R."/>
        </authorList>
    </citation>
    <scope>NUCLEOTIDE SEQUENCE [LARGE SCALE GENOMIC DNA]</scope>
    <source>
        <strain evidence="8">3</strain>
    </source>
</reference>
<dbReference type="HAMAP" id="MF_00258">
    <property type="entry name" value="Glu_racemase"/>
    <property type="match status" value="1"/>
</dbReference>
<dbReference type="Proteomes" id="UP000199169">
    <property type="component" value="Unassembled WGS sequence"/>
</dbReference>
<feature type="active site" description="Proton donor/acceptor" evidence="7">
    <location>
        <position position="190"/>
    </location>
</feature>
<comment type="function">
    <text evidence="7">Provides the (R)-glutamate required for cell wall biosynthesis.</text>
</comment>
<dbReference type="EC" id="5.1.1.3" evidence="2 7"/>
<feature type="active site" description="Proton donor/acceptor" evidence="7">
    <location>
        <position position="79"/>
    </location>
</feature>
<evidence type="ECO:0000313" key="9">
    <source>
        <dbReference type="Proteomes" id="UP000199169"/>
    </source>
</evidence>
<keyword evidence="9" id="KW-1185">Reference proteome</keyword>
<dbReference type="GO" id="GO:0071555">
    <property type="term" value="P:cell wall organization"/>
    <property type="evidence" value="ECO:0007669"/>
    <property type="project" value="UniProtKB-KW"/>
</dbReference>
<evidence type="ECO:0000256" key="6">
    <source>
        <dbReference type="ARBA" id="ARBA00023316"/>
    </source>
</evidence>
<dbReference type="STRING" id="1860102.ACCAA_210029"/>
<dbReference type="RefSeq" id="WP_245754481.1">
    <property type="nucleotide sequence ID" value="NZ_FLQX01000096.1"/>
</dbReference>
<dbReference type="GO" id="GO:0008360">
    <property type="term" value="P:regulation of cell shape"/>
    <property type="evidence" value="ECO:0007669"/>
    <property type="project" value="UniProtKB-KW"/>
</dbReference>
<dbReference type="InterPro" id="IPR015942">
    <property type="entry name" value="Asp/Glu/hydantoin_racemase"/>
</dbReference>
<dbReference type="SUPFAM" id="SSF53681">
    <property type="entry name" value="Aspartate/glutamate racemase"/>
    <property type="match status" value="2"/>
</dbReference>
<evidence type="ECO:0000256" key="4">
    <source>
        <dbReference type="ARBA" id="ARBA00022984"/>
    </source>
</evidence>
<dbReference type="InterPro" id="IPR001920">
    <property type="entry name" value="Asp/Glu_race"/>
</dbReference>
<evidence type="ECO:0000256" key="2">
    <source>
        <dbReference type="ARBA" id="ARBA00013090"/>
    </source>
</evidence>
<comment type="similarity">
    <text evidence="7">Belongs to the aspartate/glutamate racemases family.</text>
</comment>
<feature type="binding site" evidence="7">
    <location>
        <begin position="48"/>
        <end position="49"/>
    </location>
    <ligand>
        <name>substrate</name>
    </ligand>
</feature>
<dbReference type="PANTHER" id="PTHR21198:SF2">
    <property type="entry name" value="GLUTAMATE RACEMASE"/>
    <property type="match status" value="1"/>
</dbReference>
<evidence type="ECO:0000256" key="3">
    <source>
        <dbReference type="ARBA" id="ARBA00022960"/>
    </source>
</evidence>
<name>A0A1A8XM11_9PROT</name>
<keyword evidence="4 7" id="KW-0573">Peptidoglycan synthesis</keyword>
<evidence type="ECO:0000313" key="8">
    <source>
        <dbReference type="EMBL" id="SBT05447.1"/>
    </source>
</evidence>